<comment type="similarity">
    <text evidence="1">Belongs to the FGGY kinase family.</text>
</comment>
<evidence type="ECO:0000259" key="5">
    <source>
        <dbReference type="Pfam" id="PF02782"/>
    </source>
</evidence>
<protein>
    <submittedName>
        <fullName evidence="6">Carbohydrate kinase, FGGY family</fullName>
    </submittedName>
</protein>
<feature type="domain" description="Carbohydrate kinase FGGY N-terminal" evidence="4">
    <location>
        <begin position="6"/>
        <end position="238"/>
    </location>
</feature>
<feature type="domain" description="Carbohydrate kinase FGGY C-terminal" evidence="5">
    <location>
        <begin position="250"/>
        <end position="427"/>
    </location>
</feature>
<proteinExistence type="inferred from homology"/>
<accession>A0A3B1AJV9</accession>
<dbReference type="GO" id="GO:0005829">
    <property type="term" value="C:cytosol"/>
    <property type="evidence" value="ECO:0007669"/>
    <property type="project" value="TreeGrafter"/>
</dbReference>
<organism evidence="6">
    <name type="scientific">hydrothermal vent metagenome</name>
    <dbReference type="NCBI Taxonomy" id="652676"/>
    <lineage>
        <taxon>unclassified sequences</taxon>
        <taxon>metagenomes</taxon>
        <taxon>ecological metagenomes</taxon>
    </lineage>
</organism>
<evidence type="ECO:0000256" key="1">
    <source>
        <dbReference type="ARBA" id="ARBA00009156"/>
    </source>
</evidence>
<sequence length="438" mass="46879">MPDNSLYIGIDLGTSGCRAIAIDDRARPQAEISVALPAAKHNGPYCEQDPILWWQAVGDCLEQLLTQIPANKVAAIAVDGTSATLLLTDVNGRPLGPALMYNDSRASEQATRIAAIAPAGTAAQGPSSALAKLLWLQDEGLTEQAQHALHQADWVAARLCGRYGVSDTNNALKLGFNTQDNKWPDWLDALSIPRRLLPEVVTPGTPLASLSTDNARRFGLSTDTRVVAGTTDSTAAFLATGASRPGEAVTSLGSTLVLKVIAEQPVFDARYGIYSQPLVINGQQRWLVGGASNSGGAVLRQFFNDRQMRELTPRLRPERRLCLEYYPLPAPGERFPVNDSQLAPCMTPRPHDDTRFFQALLEGISRIEKRGYDLLAELGAPYPVTVCSTGGGAGNPAWTAIRHSLLGVPVLTAKHSDAAVGTALLARRGAHQNNRGTP</sequence>
<dbReference type="InterPro" id="IPR000577">
    <property type="entry name" value="Carb_kinase_FGGY"/>
</dbReference>
<keyword evidence="2" id="KW-0808">Transferase</keyword>
<evidence type="ECO:0000256" key="2">
    <source>
        <dbReference type="ARBA" id="ARBA00022679"/>
    </source>
</evidence>
<dbReference type="CDD" id="cd07783">
    <property type="entry name" value="ASKHA_NBD_FGGY_SePSK_AtXK1-like"/>
    <property type="match status" value="1"/>
</dbReference>
<dbReference type="AlphaFoldDB" id="A0A3B1AJV9"/>
<dbReference type="InterPro" id="IPR018485">
    <property type="entry name" value="FGGY_C"/>
</dbReference>
<dbReference type="Pfam" id="PF00370">
    <property type="entry name" value="FGGY_N"/>
    <property type="match status" value="1"/>
</dbReference>
<dbReference type="SUPFAM" id="SSF53067">
    <property type="entry name" value="Actin-like ATPase domain"/>
    <property type="match status" value="2"/>
</dbReference>
<dbReference type="PANTHER" id="PTHR10196">
    <property type="entry name" value="SUGAR KINASE"/>
    <property type="match status" value="1"/>
</dbReference>
<dbReference type="PIRSF" id="PIRSF000538">
    <property type="entry name" value="GlpK"/>
    <property type="match status" value="1"/>
</dbReference>
<evidence type="ECO:0000313" key="6">
    <source>
        <dbReference type="EMBL" id="VAW99687.1"/>
    </source>
</evidence>
<gene>
    <name evidence="6" type="ORF">MNBD_GAMMA20-835</name>
</gene>
<name>A0A3B1AJV9_9ZZZZ</name>
<dbReference type="GO" id="GO:0004856">
    <property type="term" value="F:D-xylulokinase activity"/>
    <property type="evidence" value="ECO:0007669"/>
    <property type="project" value="TreeGrafter"/>
</dbReference>
<dbReference type="GO" id="GO:0005997">
    <property type="term" value="P:xylulose metabolic process"/>
    <property type="evidence" value="ECO:0007669"/>
    <property type="project" value="TreeGrafter"/>
</dbReference>
<dbReference type="Pfam" id="PF02782">
    <property type="entry name" value="FGGY_C"/>
    <property type="match status" value="1"/>
</dbReference>
<evidence type="ECO:0000259" key="4">
    <source>
        <dbReference type="Pfam" id="PF00370"/>
    </source>
</evidence>
<keyword evidence="3 6" id="KW-0418">Kinase</keyword>
<reference evidence="6" key="1">
    <citation type="submission" date="2018-06" db="EMBL/GenBank/DDBJ databases">
        <authorList>
            <person name="Zhirakovskaya E."/>
        </authorList>
    </citation>
    <scope>NUCLEOTIDE SEQUENCE</scope>
</reference>
<dbReference type="InterPro" id="IPR018484">
    <property type="entry name" value="FGGY_N"/>
</dbReference>
<dbReference type="InterPro" id="IPR043129">
    <property type="entry name" value="ATPase_NBD"/>
</dbReference>
<dbReference type="EMBL" id="UOFU01000179">
    <property type="protein sequence ID" value="VAW99687.1"/>
    <property type="molecule type" value="Genomic_DNA"/>
</dbReference>
<dbReference type="PANTHER" id="PTHR10196:SF80">
    <property type="entry name" value="D-RIBULOSE KINASE"/>
    <property type="match status" value="1"/>
</dbReference>
<dbReference type="Gene3D" id="3.30.420.40">
    <property type="match status" value="2"/>
</dbReference>
<dbReference type="GO" id="GO:0019150">
    <property type="term" value="F:D-ribulokinase activity"/>
    <property type="evidence" value="ECO:0007669"/>
    <property type="project" value="TreeGrafter"/>
</dbReference>
<evidence type="ECO:0000256" key="3">
    <source>
        <dbReference type="ARBA" id="ARBA00022777"/>
    </source>
</evidence>